<dbReference type="RefSeq" id="WP_134456758.1">
    <property type="nucleotide sequence ID" value="NZ_JBHSSZ010000045.1"/>
</dbReference>
<reference evidence="1 2" key="1">
    <citation type="submission" date="2019-03" db="EMBL/GenBank/DDBJ databases">
        <title>Complete Genome Sequence of Paraburkholderia dipogonis ICMP 19430T, a Nitrogen-fixing Symbiont of the South African Invasive Legume Dipogon lignosus in New Zealand.</title>
        <authorList>
            <person name="De Meyer S.E."/>
        </authorList>
    </citation>
    <scope>NUCLEOTIDE SEQUENCE [LARGE SCALE GENOMIC DNA]</scope>
    <source>
        <strain evidence="1 2">ICMP 19430</strain>
    </source>
</reference>
<evidence type="ECO:0000313" key="2">
    <source>
        <dbReference type="Proteomes" id="UP000297385"/>
    </source>
</evidence>
<dbReference type="EMBL" id="SNVI01000001">
    <property type="protein sequence ID" value="TFE44972.1"/>
    <property type="molecule type" value="Genomic_DNA"/>
</dbReference>
<proteinExistence type="predicted"/>
<evidence type="ECO:0000313" key="1">
    <source>
        <dbReference type="EMBL" id="TFE44972.1"/>
    </source>
</evidence>
<dbReference type="AlphaFoldDB" id="A0A4Y8N5T2"/>
<name>A0A4Y8N5T2_9BURK</name>
<accession>A0A4Y8N5T2</accession>
<dbReference type="Proteomes" id="UP000297385">
    <property type="component" value="Unassembled WGS sequence"/>
</dbReference>
<dbReference type="GeneID" id="97306446"/>
<protein>
    <submittedName>
        <fullName evidence="1">Uncharacterized protein</fullName>
    </submittedName>
</protein>
<gene>
    <name evidence="1" type="ORF">E2553_08040</name>
</gene>
<comment type="caution">
    <text evidence="1">The sequence shown here is derived from an EMBL/GenBank/DDBJ whole genome shotgun (WGS) entry which is preliminary data.</text>
</comment>
<sequence length="93" mass="9672">MEQALNTGKSKKTSDSIAHLAAVVLRRAGVAQLEKELAGSALAQHHTSKQTSKAIGSLAAKVLADHTSCHEAKELAGSVLSQVRHLEGPAPAR</sequence>
<organism evidence="1 2">
    <name type="scientific">Paraburkholderia dipogonis</name>
    <dbReference type="NCBI Taxonomy" id="1211383"/>
    <lineage>
        <taxon>Bacteria</taxon>
        <taxon>Pseudomonadati</taxon>
        <taxon>Pseudomonadota</taxon>
        <taxon>Betaproteobacteria</taxon>
        <taxon>Burkholderiales</taxon>
        <taxon>Burkholderiaceae</taxon>
        <taxon>Paraburkholderia</taxon>
    </lineage>
</organism>